<evidence type="ECO:0000313" key="4">
    <source>
        <dbReference type="Proteomes" id="UP000254849"/>
    </source>
</evidence>
<name>A0AAC8VQ18_9ENTR</name>
<dbReference type="EMBL" id="UFYH01000001">
    <property type="protein sequence ID" value="STD07076.1"/>
    <property type="molecule type" value="Genomic_DNA"/>
</dbReference>
<dbReference type="Proteomes" id="UP000254849">
    <property type="component" value="Unassembled WGS sequence"/>
</dbReference>
<dbReference type="Proteomes" id="UP000061974">
    <property type="component" value="Chromosome"/>
</dbReference>
<accession>A0AAC8VQ18</accession>
<dbReference type="EMBL" id="CP012257">
    <property type="protein sequence ID" value="ALB54858.1"/>
    <property type="molecule type" value="Genomic_DNA"/>
</dbReference>
<keyword evidence="4" id="KW-1185">Reference proteome</keyword>
<reference evidence="3" key="1">
    <citation type="submission" date="2015-07" db="EMBL/GenBank/DDBJ databases">
        <authorList>
            <person name="Moine D."/>
            <person name="Kassam M."/>
        </authorList>
    </citation>
    <scope>NUCLEOTIDE SEQUENCE [LARGE SCALE GENOMIC DNA]</scope>
    <source>
        <strain evidence="3">NCTC 9529</strain>
    </source>
</reference>
<evidence type="ECO:0000313" key="3">
    <source>
        <dbReference type="Proteomes" id="UP000061974"/>
    </source>
</evidence>
<protein>
    <submittedName>
        <fullName evidence="1">Uncharacterized protein</fullName>
    </submittedName>
</protein>
<dbReference type="AlphaFoldDB" id="A0AAC8VQ18"/>
<dbReference type="RefSeq" id="WP_007706454.1">
    <property type="nucleotide sequence ID" value="NZ_AJKW01000009.1"/>
</dbReference>
<gene>
    <name evidence="1" type="ORF">AFK65_09345</name>
    <name evidence="2" type="ORF">NCTC9529_01915</name>
</gene>
<reference evidence="3" key="2">
    <citation type="submission" date="2015-09" db="EMBL/GenBank/DDBJ databases">
        <title>Cronobacter genome sequencing and assembly.</title>
        <authorList>
            <person name="Descombes P."/>
            <person name="Baert L."/>
            <person name="Ngom-Bru C."/>
            <person name="Barretto C."/>
        </authorList>
    </citation>
    <scope>NUCLEOTIDE SEQUENCE [LARGE SCALE GENOMIC DNA]</scope>
    <source>
        <strain evidence="3">NCTC 9529</strain>
    </source>
</reference>
<proteinExistence type="predicted"/>
<evidence type="ECO:0000313" key="1">
    <source>
        <dbReference type="EMBL" id="ALB54858.1"/>
    </source>
</evidence>
<dbReference type="KEGG" id="cui:AFK65_09345"/>
<reference evidence="1 3" key="3">
    <citation type="journal article" date="2016" name="Genome Announc.">
        <title>Fully Closed Genome Sequences of Five Type Strains of the Genus Cronobacter and One Cronobacter sakazakii Strain.</title>
        <authorList>
            <person name="Moine D."/>
            <person name="Kassam M."/>
            <person name="Baert L."/>
            <person name="Tang Y."/>
            <person name="Barretto C."/>
            <person name="Ngom Bru C."/>
            <person name="Klijn A."/>
            <person name="Descombes P."/>
        </authorList>
    </citation>
    <scope>NUCLEOTIDE SEQUENCE [LARGE SCALE GENOMIC DNA]</scope>
    <source>
        <strain evidence="1 3">NCTC 9529</strain>
    </source>
</reference>
<sequence>MRLTLNDVKEIEQIIAALDATDNERISDEVERLAKKANPFISALASTDADEHTNDAMNYLEGHSIAFQDASEGWWIDALTERVTSEYAISIFKARHSHREAA</sequence>
<organism evidence="1 3">
    <name type="scientific">Cronobacter universalis NCTC 9529</name>
    <dbReference type="NCBI Taxonomy" id="1074000"/>
    <lineage>
        <taxon>Bacteria</taxon>
        <taxon>Pseudomonadati</taxon>
        <taxon>Pseudomonadota</taxon>
        <taxon>Gammaproteobacteria</taxon>
        <taxon>Enterobacterales</taxon>
        <taxon>Enterobacteriaceae</taxon>
        <taxon>Cronobacter</taxon>
    </lineage>
</organism>
<evidence type="ECO:0000313" key="2">
    <source>
        <dbReference type="EMBL" id="STD07076.1"/>
    </source>
</evidence>
<reference evidence="2 4" key="4">
    <citation type="submission" date="2018-06" db="EMBL/GenBank/DDBJ databases">
        <authorList>
            <consortium name="Pathogen Informatics"/>
            <person name="Doyle S."/>
        </authorList>
    </citation>
    <scope>NUCLEOTIDE SEQUENCE [LARGE SCALE GENOMIC DNA]</scope>
    <source>
        <strain evidence="4">NCTC 9529</strain>
        <strain evidence="2">NCTC9529</strain>
    </source>
</reference>